<evidence type="ECO:0000256" key="2">
    <source>
        <dbReference type="ARBA" id="ARBA00022692"/>
    </source>
</evidence>
<gene>
    <name evidence="6" type="ORF">MNB_SV-8-513</name>
</gene>
<feature type="transmembrane region" description="Helical" evidence="5">
    <location>
        <begin position="96"/>
        <end position="114"/>
    </location>
</feature>
<feature type="transmembrane region" description="Helical" evidence="5">
    <location>
        <begin position="65"/>
        <end position="84"/>
    </location>
</feature>
<name>A0A1W1C5N5_9ZZZZ</name>
<feature type="transmembrane region" description="Helical" evidence="5">
    <location>
        <begin position="169"/>
        <end position="190"/>
    </location>
</feature>
<feature type="transmembrane region" description="Helical" evidence="5">
    <location>
        <begin position="6"/>
        <end position="34"/>
    </location>
</feature>
<accession>A0A1W1C5N5</accession>
<evidence type="ECO:0000256" key="3">
    <source>
        <dbReference type="ARBA" id="ARBA00022989"/>
    </source>
</evidence>
<feature type="transmembrane region" description="Helical" evidence="5">
    <location>
        <begin position="228"/>
        <end position="245"/>
    </location>
</feature>
<keyword evidence="2 5" id="KW-0812">Transmembrane</keyword>
<dbReference type="GO" id="GO:0016020">
    <property type="term" value="C:membrane"/>
    <property type="evidence" value="ECO:0007669"/>
    <property type="project" value="UniProtKB-SubCell"/>
</dbReference>
<sequence length="246" mass="26474">MIIELLLVGIFIGTMSGFFGIGGGMILVPILLALGFEIKDAIGISIVQMVFSSVFGSFLNWRKGSLIVEEGIFVGIGGFFGGYIGGKVTHLVSDQVLQILFLGLLLYSLVRLFFSKHHTDDTQTKTLNKGLLFVIGSGIGIFSIALGIGGSVILTPLLVGLLHYPIKKAVSAGLFFVVFSSIAGLISRLSTGMIDFNNGLIVAIASLVGVGFGIWLKEYVKDNHHKMALLVLYLLATLMLVKKMWF</sequence>
<evidence type="ECO:0000313" key="6">
    <source>
        <dbReference type="EMBL" id="SFV61190.1"/>
    </source>
</evidence>
<evidence type="ECO:0000256" key="5">
    <source>
        <dbReference type="SAM" id="Phobius"/>
    </source>
</evidence>
<evidence type="ECO:0000256" key="4">
    <source>
        <dbReference type="ARBA" id="ARBA00023136"/>
    </source>
</evidence>
<dbReference type="InterPro" id="IPR051598">
    <property type="entry name" value="TSUP/Inactive_protease-like"/>
</dbReference>
<dbReference type="PANTHER" id="PTHR43701">
    <property type="entry name" value="MEMBRANE TRANSPORTER PROTEIN MJ0441-RELATED"/>
    <property type="match status" value="1"/>
</dbReference>
<dbReference type="InterPro" id="IPR002781">
    <property type="entry name" value="TM_pro_TauE-like"/>
</dbReference>
<dbReference type="EMBL" id="FPHD01000056">
    <property type="protein sequence ID" value="SFV61190.1"/>
    <property type="molecule type" value="Genomic_DNA"/>
</dbReference>
<evidence type="ECO:0000256" key="1">
    <source>
        <dbReference type="ARBA" id="ARBA00004141"/>
    </source>
</evidence>
<feature type="transmembrane region" description="Helical" evidence="5">
    <location>
        <begin position="134"/>
        <end position="162"/>
    </location>
</feature>
<protein>
    <submittedName>
        <fullName evidence="6">Arginine/ornithine antiporter ArcD</fullName>
    </submittedName>
</protein>
<keyword evidence="3 5" id="KW-1133">Transmembrane helix</keyword>
<proteinExistence type="predicted"/>
<organism evidence="6">
    <name type="scientific">hydrothermal vent metagenome</name>
    <dbReference type="NCBI Taxonomy" id="652676"/>
    <lineage>
        <taxon>unclassified sequences</taxon>
        <taxon>metagenomes</taxon>
        <taxon>ecological metagenomes</taxon>
    </lineage>
</organism>
<dbReference type="PANTHER" id="PTHR43701:SF2">
    <property type="entry name" value="MEMBRANE TRANSPORTER PROTEIN YJNA-RELATED"/>
    <property type="match status" value="1"/>
</dbReference>
<dbReference type="AlphaFoldDB" id="A0A1W1C5N5"/>
<comment type="subcellular location">
    <subcellularLocation>
        <location evidence="1">Membrane</location>
        <topology evidence="1">Multi-pass membrane protein</topology>
    </subcellularLocation>
</comment>
<feature type="transmembrane region" description="Helical" evidence="5">
    <location>
        <begin position="196"/>
        <end position="216"/>
    </location>
</feature>
<dbReference type="Pfam" id="PF01925">
    <property type="entry name" value="TauE"/>
    <property type="match status" value="1"/>
</dbReference>
<keyword evidence="4 5" id="KW-0472">Membrane</keyword>
<feature type="transmembrane region" description="Helical" evidence="5">
    <location>
        <begin position="41"/>
        <end position="59"/>
    </location>
</feature>
<reference evidence="6" key="1">
    <citation type="submission" date="2016-10" db="EMBL/GenBank/DDBJ databases">
        <authorList>
            <person name="de Groot N.N."/>
        </authorList>
    </citation>
    <scope>NUCLEOTIDE SEQUENCE</scope>
</reference>